<dbReference type="Proteomes" id="UP000053669">
    <property type="component" value="Unassembled WGS sequence"/>
</dbReference>
<dbReference type="Gene3D" id="3.30.565.10">
    <property type="entry name" value="Histidine kinase-like ATPase, C-terminal domain"/>
    <property type="match status" value="1"/>
</dbReference>
<comment type="caution">
    <text evidence="3">The sequence shown here is derived from an EMBL/GenBank/DDBJ whole genome shotgun (WGS) entry which is preliminary data.</text>
</comment>
<dbReference type="PANTHER" id="PTHR35526">
    <property type="entry name" value="ANTI-SIGMA-F FACTOR RSBW-RELATED"/>
    <property type="match status" value="1"/>
</dbReference>
<dbReference type="RefSeq" id="WP_059204667.1">
    <property type="nucleotide sequence ID" value="NZ_KQ948657.1"/>
</dbReference>
<dbReference type="InterPro" id="IPR036890">
    <property type="entry name" value="HATPase_C_sf"/>
</dbReference>
<dbReference type="InterPro" id="IPR003594">
    <property type="entry name" value="HATPase_dom"/>
</dbReference>
<evidence type="ECO:0000259" key="2">
    <source>
        <dbReference type="Pfam" id="PF13581"/>
    </source>
</evidence>
<gene>
    <name evidence="3" type="ORF">AQJ46_06415</name>
</gene>
<keyword evidence="1" id="KW-0723">Serine/threonine-protein kinase</keyword>
<dbReference type="STRING" id="58343.AQJ46_06415"/>
<dbReference type="Pfam" id="PF13581">
    <property type="entry name" value="HATPase_c_2"/>
    <property type="match status" value="1"/>
</dbReference>
<evidence type="ECO:0000313" key="4">
    <source>
        <dbReference type="Proteomes" id="UP000053669"/>
    </source>
</evidence>
<name>A0A101SHD4_9ACTN</name>
<dbReference type="PANTHER" id="PTHR35526:SF3">
    <property type="entry name" value="ANTI-SIGMA-F FACTOR RSBW"/>
    <property type="match status" value="1"/>
</dbReference>
<dbReference type="GO" id="GO:0004674">
    <property type="term" value="F:protein serine/threonine kinase activity"/>
    <property type="evidence" value="ECO:0007669"/>
    <property type="project" value="UniProtKB-KW"/>
</dbReference>
<reference evidence="3 4" key="1">
    <citation type="submission" date="2015-10" db="EMBL/GenBank/DDBJ databases">
        <title>Draft genome sequence of Streptomyces canus DSM 40017, type strain for the species Streptomyces canus.</title>
        <authorList>
            <person name="Ruckert C."/>
            <person name="Winkler A."/>
            <person name="Kalinowski J."/>
            <person name="Kampfer P."/>
            <person name="Glaeser S."/>
        </authorList>
    </citation>
    <scope>NUCLEOTIDE SEQUENCE [LARGE SCALE GENOMIC DNA]</scope>
    <source>
        <strain evidence="3 4">DSM 40017</strain>
    </source>
</reference>
<keyword evidence="3" id="KW-0808">Transferase</keyword>
<dbReference type="SUPFAM" id="SSF55874">
    <property type="entry name" value="ATPase domain of HSP90 chaperone/DNA topoisomerase II/histidine kinase"/>
    <property type="match status" value="1"/>
</dbReference>
<sequence>MSVEYDPRPSAVREARAEVRRQLEGWGLAERDDLADTAELLVSELATNALLHSAGRFTLTLSAAHGLLRCEVADSGRRVPQVLDAGVSESGRGMFLVEALARRWGWHEHGPGKTVWFELGTCGGAGCGGRPPGDL</sequence>
<dbReference type="AlphaFoldDB" id="A0A101SHD4"/>
<dbReference type="EMBL" id="LMWU01000005">
    <property type="protein sequence ID" value="KUN73909.1"/>
    <property type="molecule type" value="Genomic_DNA"/>
</dbReference>
<dbReference type="CDD" id="cd16936">
    <property type="entry name" value="HATPase_RsbW-like"/>
    <property type="match status" value="1"/>
</dbReference>
<feature type="domain" description="Histidine kinase/HSP90-like ATPase" evidence="2">
    <location>
        <begin position="8"/>
        <end position="117"/>
    </location>
</feature>
<keyword evidence="3" id="KW-0418">Kinase</keyword>
<evidence type="ECO:0000256" key="1">
    <source>
        <dbReference type="ARBA" id="ARBA00022527"/>
    </source>
</evidence>
<accession>A0A101SHD4</accession>
<protein>
    <submittedName>
        <fullName evidence="3">Histidine kinase</fullName>
    </submittedName>
</protein>
<dbReference type="InterPro" id="IPR050267">
    <property type="entry name" value="Anti-sigma-factor_SerPK"/>
</dbReference>
<proteinExistence type="predicted"/>
<organism evidence="3 4">
    <name type="scientific">Streptomyces canus</name>
    <dbReference type="NCBI Taxonomy" id="58343"/>
    <lineage>
        <taxon>Bacteria</taxon>
        <taxon>Bacillati</taxon>
        <taxon>Actinomycetota</taxon>
        <taxon>Actinomycetes</taxon>
        <taxon>Kitasatosporales</taxon>
        <taxon>Streptomycetaceae</taxon>
        <taxon>Streptomyces</taxon>
        <taxon>Streptomyces aurantiacus group</taxon>
    </lineage>
</organism>
<evidence type="ECO:0000313" key="3">
    <source>
        <dbReference type="EMBL" id="KUN73909.1"/>
    </source>
</evidence>